<dbReference type="Gene3D" id="3.30.420.110">
    <property type="entry name" value="MutS, connector domain"/>
    <property type="match status" value="1"/>
</dbReference>
<dbReference type="InterPro" id="IPR007861">
    <property type="entry name" value="DNA_mismatch_repair_MutS_clamp"/>
</dbReference>
<dbReference type="PROSITE" id="PS00486">
    <property type="entry name" value="DNA_MISMATCH_REPAIR_2"/>
    <property type="match status" value="1"/>
</dbReference>
<feature type="domain" description="DNA mismatch repair proteins mutS family" evidence="11">
    <location>
        <begin position="758"/>
        <end position="774"/>
    </location>
</feature>
<evidence type="ECO:0000256" key="1">
    <source>
        <dbReference type="ARBA" id="ARBA00006271"/>
    </source>
</evidence>
<dbReference type="InterPro" id="IPR007696">
    <property type="entry name" value="DNA_mismatch_repair_MutS_core"/>
</dbReference>
<dbReference type="NCBIfam" id="NF003810">
    <property type="entry name" value="PRK05399.1"/>
    <property type="match status" value="1"/>
</dbReference>
<dbReference type="InterPro" id="IPR007860">
    <property type="entry name" value="DNA_mmatch_repair_MutS_con_dom"/>
</dbReference>
<protein>
    <recommendedName>
        <fullName evidence="7 8">DNA mismatch repair protein MutS</fullName>
    </recommendedName>
</protein>
<evidence type="ECO:0000256" key="2">
    <source>
        <dbReference type="ARBA" id="ARBA00022741"/>
    </source>
</evidence>
<evidence type="ECO:0000256" key="4">
    <source>
        <dbReference type="ARBA" id="ARBA00022840"/>
    </source>
</evidence>
<dbReference type="Pfam" id="PF01624">
    <property type="entry name" value="MutS_I"/>
    <property type="match status" value="1"/>
</dbReference>
<evidence type="ECO:0000313" key="13">
    <source>
        <dbReference type="Proteomes" id="UP000319894"/>
    </source>
</evidence>
<dbReference type="InterPro" id="IPR016151">
    <property type="entry name" value="DNA_mismatch_repair_MutS_N"/>
</dbReference>
<dbReference type="InterPro" id="IPR045076">
    <property type="entry name" value="MutS"/>
</dbReference>
<evidence type="ECO:0000259" key="11">
    <source>
        <dbReference type="PROSITE" id="PS00486"/>
    </source>
</evidence>
<evidence type="ECO:0000256" key="10">
    <source>
        <dbReference type="SAM" id="MobiDB-lite"/>
    </source>
</evidence>
<dbReference type="OrthoDB" id="146065at2157"/>
<dbReference type="InterPro" id="IPR027417">
    <property type="entry name" value="P-loop_NTPase"/>
</dbReference>
<dbReference type="Gene3D" id="1.10.1420.10">
    <property type="match status" value="2"/>
</dbReference>
<dbReference type="InterPro" id="IPR000432">
    <property type="entry name" value="DNA_mismatch_repair_MutS_C"/>
</dbReference>
<keyword evidence="4 7" id="KW-0067">ATP-binding</keyword>
<sequence>MHEDGDGADPAADARDTDARDTDDATGAPDPALGAPDGMDPEELTPMLSQYYELCARYEDSLVLFQVGDFYETFCAAAETTARLCEITLTKREDSTGRYPMAGIPVDSAESYIETLLDAGYRVAVADQVEAPAEASGCVERAVTRVVTPGTLTEAALLRGADNNFVAALAVDDDTDGPLDGGREYGLALLDVSTGDFYATGLASLSAVADEAGRFVPSEVVVGPDIDDDAVAEAFPAEAMVTRYDSVAFDADVARERVGTYFADAGETLASDAELRACGALLAYAEYTRGGYHEDAGAVDDGAVDESGLDPAEVPAEPRLSYLNHLTRYDPREYMLLDAVAVRSLELFEPRHVHGAAGTALADVIDETACALGRRELTDWLRRPLLDTDRIAARQDAVGELVRDVRTRERLHERLADVYDIERLVARVSRGRANARDLRSLHETLAVVPDLRDVLVDAEGEPLQRLRERLDPVADVREAIDAAVAEDPPPELTEGGVIRKGYDERLDELRATEREGKRWIDELEASERERTGVDSLKVGHNQVHGYYIEVTDPNLDAVPDEYQRRQTLKNSERFVTPALKEREDEILRATERADDLEYELFRDLRDEVAAEAERIQALAAAVADLDALVALATVAAEHGYTRPTVGADRFAIEGGRHPVVERAEERFVPNGTDLDPGTIAVITGPNMSGKSTYMRQVALVCVLAQVGSFVPATAAQLPVVDRVFTRVGASDDIAGGRSTFMVEMTEVADILRAATPRSLVLLDEVGRGTSTADGFALARAVTEHLHDEVGATVLFATHHHDLTGLAADLPDAVNRHFPATERDGEVVFRHDLQPGAATASYGVEVADAAGVPESVVARAHELLARETADGAGQPDESAGDAGGSGRDGTASGGTAPAAGDPPASGGTDPAAVSVSGDGGHDVERLVAELDAVDLGNTTPLEALNRLSELKRLLDESE</sequence>
<dbReference type="Pfam" id="PF05188">
    <property type="entry name" value="MutS_II"/>
    <property type="match status" value="1"/>
</dbReference>
<dbReference type="Pfam" id="PF05190">
    <property type="entry name" value="MutS_IV"/>
    <property type="match status" value="1"/>
</dbReference>
<comment type="function">
    <text evidence="7">This protein is involved in the repair of mismatches in DNA. It is possible that it carries out the mismatch recognition step. This protein has a weak ATPase activity.</text>
</comment>
<dbReference type="Gene3D" id="3.40.1170.10">
    <property type="entry name" value="DNA repair protein MutS, domain I"/>
    <property type="match status" value="1"/>
</dbReference>
<dbReference type="SUPFAM" id="SSF52540">
    <property type="entry name" value="P-loop containing nucleoside triphosphate hydrolases"/>
    <property type="match status" value="1"/>
</dbReference>
<keyword evidence="2 7" id="KW-0547">Nucleotide-binding</keyword>
<dbReference type="GO" id="GO:0005524">
    <property type="term" value="F:ATP binding"/>
    <property type="evidence" value="ECO:0007669"/>
    <property type="project" value="UniProtKB-UniRule"/>
</dbReference>
<dbReference type="InParanoid" id="A0A554NBM0"/>
<feature type="binding site" evidence="7">
    <location>
        <begin position="684"/>
        <end position="691"/>
    </location>
    <ligand>
        <name>ATP</name>
        <dbReference type="ChEBI" id="CHEBI:30616"/>
    </ligand>
</feature>
<dbReference type="SMART" id="SM00534">
    <property type="entry name" value="MUTSac"/>
    <property type="match status" value="1"/>
</dbReference>
<keyword evidence="3 7" id="KW-0227">DNA damage</keyword>
<dbReference type="SUPFAM" id="SSF55271">
    <property type="entry name" value="DNA repair protein MutS, domain I"/>
    <property type="match status" value="1"/>
</dbReference>
<dbReference type="InterPro" id="IPR036187">
    <property type="entry name" value="DNA_mismatch_repair_MutS_sf"/>
</dbReference>
<dbReference type="EMBL" id="QMDX01000003">
    <property type="protein sequence ID" value="TSD14773.1"/>
    <property type="molecule type" value="Genomic_DNA"/>
</dbReference>
<feature type="compositionally biased region" description="Low complexity" evidence="10">
    <location>
        <begin position="25"/>
        <end position="38"/>
    </location>
</feature>
<dbReference type="GO" id="GO:0006298">
    <property type="term" value="P:mismatch repair"/>
    <property type="evidence" value="ECO:0007669"/>
    <property type="project" value="UniProtKB-UniRule"/>
</dbReference>
<feature type="region of interest" description="Disordered" evidence="10">
    <location>
        <begin position="865"/>
        <end position="919"/>
    </location>
</feature>
<dbReference type="SUPFAM" id="SSF53150">
    <property type="entry name" value="DNA repair protein MutS, domain II"/>
    <property type="match status" value="1"/>
</dbReference>
<dbReference type="Proteomes" id="UP000319894">
    <property type="component" value="Unassembled WGS sequence"/>
</dbReference>
<dbReference type="PANTHER" id="PTHR11361:SF34">
    <property type="entry name" value="DNA MISMATCH REPAIR PROTEIN MSH1, MITOCHONDRIAL"/>
    <property type="match status" value="1"/>
</dbReference>
<dbReference type="InterPro" id="IPR007695">
    <property type="entry name" value="DNA_mismatch_repair_MutS-lik_N"/>
</dbReference>
<dbReference type="HAMAP" id="MF_00096">
    <property type="entry name" value="MutS"/>
    <property type="match status" value="1"/>
</dbReference>
<gene>
    <name evidence="7" type="primary">mutS</name>
    <name evidence="12" type="ORF">DP107_07320</name>
</gene>
<proteinExistence type="inferred from homology"/>
<evidence type="ECO:0000256" key="5">
    <source>
        <dbReference type="ARBA" id="ARBA00023125"/>
    </source>
</evidence>
<feature type="compositionally biased region" description="Low complexity" evidence="10">
    <location>
        <begin position="887"/>
        <end position="911"/>
    </location>
</feature>
<dbReference type="InterPro" id="IPR005748">
    <property type="entry name" value="DNA_mismatch_repair_MutS"/>
</dbReference>
<evidence type="ECO:0000256" key="9">
    <source>
        <dbReference type="RuleBase" id="RU003756"/>
    </source>
</evidence>
<evidence type="ECO:0000256" key="8">
    <source>
        <dbReference type="NCBIfam" id="TIGR01070"/>
    </source>
</evidence>
<dbReference type="InterPro" id="IPR036678">
    <property type="entry name" value="MutS_con_dom_sf"/>
</dbReference>
<reference evidence="12 13" key="1">
    <citation type="submission" date="2018-06" db="EMBL/GenBank/DDBJ databases">
        <title>Natronomonas sp. F16-60 a new haloarchaeon isolated from a solar saltern of Isla Cristina, Huelva, Spain.</title>
        <authorList>
            <person name="Duran-Viseras A."/>
            <person name="Sanchez-Porro C."/>
            <person name="Ventosa A."/>
        </authorList>
    </citation>
    <scope>NUCLEOTIDE SEQUENCE [LARGE SCALE GENOMIC DNA]</scope>
    <source>
        <strain evidence="12 13">F16-60</strain>
    </source>
</reference>
<dbReference type="PIRSF" id="PIRSF037677">
    <property type="entry name" value="DNA_mis_repair_Msh6"/>
    <property type="match status" value="1"/>
</dbReference>
<comment type="caution">
    <text evidence="12">The sequence shown here is derived from an EMBL/GenBank/DDBJ whole genome shotgun (WGS) entry which is preliminary data.</text>
</comment>
<dbReference type="GO" id="GO:0140664">
    <property type="term" value="F:ATP-dependent DNA damage sensor activity"/>
    <property type="evidence" value="ECO:0007669"/>
    <property type="project" value="InterPro"/>
</dbReference>
<dbReference type="InterPro" id="IPR017261">
    <property type="entry name" value="DNA_mismatch_repair_MutS/MSH"/>
</dbReference>
<feature type="region of interest" description="Disordered" evidence="10">
    <location>
        <begin position="1"/>
        <end position="42"/>
    </location>
</feature>
<dbReference type="SUPFAM" id="SSF48334">
    <property type="entry name" value="DNA repair protein MutS, domain III"/>
    <property type="match status" value="1"/>
</dbReference>
<feature type="compositionally biased region" description="Basic and acidic residues" evidence="10">
    <location>
        <begin position="12"/>
        <end position="23"/>
    </location>
</feature>
<dbReference type="Gene3D" id="3.40.50.300">
    <property type="entry name" value="P-loop containing nucleotide triphosphate hydrolases"/>
    <property type="match status" value="1"/>
</dbReference>
<comment type="similarity">
    <text evidence="1 7 9">Belongs to the DNA mismatch repair MutS family.</text>
</comment>
<evidence type="ECO:0000313" key="12">
    <source>
        <dbReference type="EMBL" id="TSD14773.1"/>
    </source>
</evidence>
<dbReference type="GO" id="GO:0030983">
    <property type="term" value="F:mismatched DNA binding"/>
    <property type="evidence" value="ECO:0007669"/>
    <property type="project" value="InterPro"/>
</dbReference>
<accession>A0A554NBM0</accession>
<keyword evidence="13" id="KW-1185">Reference proteome</keyword>
<dbReference type="NCBIfam" id="TIGR01070">
    <property type="entry name" value="mutS1"/>
    <property type="match status" value="1"/>
</dbReference>
<dbReference type="AlphaFoldDB" id="A0A554NBM0"/>
<evidence type="ECO:0000256" key="7">
    <source>
        <dbReference type="HAMAP-Rule" id="MF_00096"/>
    </source>
</evidence>
<keyword evidence="5 7" id="KW-0238">DNA-binding</keyword>
<keyword evidence="6 7" id="KW-0234">DNA repair</keyword>
<evidence type="ECO:0000256" key="3">
    <source>
        <dbReference type="ARBA" id="ARBA00022763"/>
    </source>
</evidence>
<dbReference type="Pfam" id="PF05192">
    <property type="entry name" value="MutS_III"/>
    <property type="match status" value="1"/>
</dbReference>
<dbReference type="GO" id="GO:0003684">
    <property type="term" value="F:damaged DNA binding"/>
    <property type="evidence" value="ECO:0007669"/>
    <property type="project" value="UniProtKB-UniRule"/>
</dbReference>
<name>A0A554NBM0_9EURY</name>
<organism evidence="12 13">
    <name type="scientific">Haloglomus irregulare</name>
    <dbReference type="NCBI Taxonomy" id="2234134"/>
    <lineage>
        <taxon>Archaea</taxon>
        <taxon>Methanobacteriati</taxon>
        <taxon>Methanobacteriota</taxon>
        <taxon>Stenosarchaea group</taxon>
        <taxon>Halobacteria</taxon>
        <taxon>Halobacteriales</taxon>
        <taxon>Natronomonadaceae</taxon>
        <taxon>Haloglomus</taxon>
    </lineage>
</organism>
<dbReference type="PANTHER" id="PTHR11361">
    <property type="entry name" value="DNA MISMATCH REPAIR PROTEIN MUTS FAMILY MEMBER"/>
    <property type="match status" value="1"/>
</dbReference>
<dbReference type="Pfam" id="PF00488">
    <property type="entry name" value="MutS_V"/>
    <property type="match status" value="1"/>
</dbReference>
<dbReference type="SMART" id="SM00533">
    <property type="entry name" value="MUTSd"/>
    <property type="match status" value="1"/>
</dbReference>
<evidence type="ECO:0000256" key="6">
    <source>
        <dbReference type="ARBA" id="ARBA00023204"/>
    </source>
</evidence>